<evidence type="ECO:0000313" key="3">
    <source>
        <dbReference type="Proteomes" id="UP001623660"/>
    </source>
</evidence>
<comment type="caution">
    <text evidence="2">The sequence shown here is derived from an EMBL/GenBank/DDBJ whole genome shotgun (WGS) entry which is preliminary data.</text>
</comment>
<accession>A0ABW8SS46</accession>
<feature type="transmembrane region" description="Helical" evidence="1">
    <location>
        <begin position="104"/>
        <end position="126"/>
    </location>
</feature>
<dbReference type="PANTHER" id="PTHR40078">
    <property type="entry name" value="INTEGRAL MEMBRANE PROTEIN-RELATED"/>
    <property type="match status" value="1"/>
</dbReference>
<keyword evidence="3" id="KW-1185">Reference proteome</keyword>
<protein>
    <submittedName>
        <fullName evidence="2">YitT family protein</fullName>
    </submittedName>
</protein>
<proteinExistence type="predicted"/>
<name>A0ABW8SS46_9CLOT</name>
<evidence type="ECO:0000313" key="2">
    <source>
        <dbReference type="EMBL" id="MFL0198734.1"/>
    </source>
</evidence>
<evidence type="ECO:0000256" key="1">
    <source>
        <dbReference type="SAM" id="Phobius"/>
    </source>
</evidence>
<keyword evidence="1" id="KW-1133">Transmembrane helix</keyword>
<keyword evidence="1" id="KW-0812">Transmembrane</keyword>
<sequence>MTKRLFIYVLGLFMMTIGISFSIKSNLGVSPVSSIPYTITLISGIEMGKATILFHIILILIQIVILRRDFKIKNLSQLIVAVIFGYFTTFSNYLITFLPTPEDYVVRFLFLLVSIIFVAVGIFLYLPPDVVPLAGEGAIQAISQKAGIAFPRVKVVFDTSMVLISGMSCLLVIRGLGSVGAGTIISAVLVGTVLSFIMKLFRERLDKFLNNAPTLIYCEKECNKDSSYIEEFKI</sequence>
<feature type="transmembrane region" description="Helical" evidence="1">
    <location>
        <begin position="179"/>
        <end position="201"/>
    </location>
</feature>
<gene>
    <name evidence="2" type="ORF">ACJDU8_24730</name>
</gene>
<keyword evidence="1" id="KW-0472">Membrane</keyword>
<dbReference type="InterPro" id="IPR038750">
    <property type="entry name" value="YczE/YyaS-like"/>
</dbReference>
<dbReference type="PANTHER" id="PTHR40078:SF1">
    <property type="entry name" value="INTEGRAL MEMBRANE PROTEIN"/>
    <property type="match status" value="1"/>
</dbReference>
<dbReference type="EMBL" id="JBJHZX010000084">
    <property type="protein sequence ID" value="MFL0198734.1"/>
    <property type="molecule type" value="Genomic_DNA"/>
</dbReference>
<feature type="transmembrane region" description="Helical" evidence="1">
    <location>
        <begin position="5"/>
        <end position="23"/>
    </location>
</feature>
<dbReference type="Proteomes" id="UP001623660">
    <property type="component" value="Unassembled WGS sequence"/>
</dbReference>
<dbReference type="RefSeq" id="WP_406794848.1">
    <property type="nucleotide sequence ID" value="NZ_JBJHZX010000084.1"/>
</dbReference>
<feature type="transmembrane region" description="Helical" evidence="1">
    <location>
        <begin position="35"/>
        <end position="66"/>
    </location>
</feature>
<feature type="transmembrane region" description="Helical" evidence="1">
    <location>
        <begin position="78"/>
        <end position="98"/>
    </location>
</feature>
<organism evidence="2 3">
    <name type="scientific">Candidatus Clostridium eludens</name>
    <dbReference type="NCBI Taxonomy" id="3381663"/>
    <lineage>
        <taxon>Bacteria</taxon>
        <taxon>Bacillati</taxon>
        <taxon>Bacillota</taxon>
        <taxon>Clostridia</taxon>
        <taxon>Eubacteriales</taxon>
        <taxon>Clostridiaceae</taxon>
        <taxon>Clostridium</taxon>
    </lineage>
</organism>
<dbReference type="Pfam" id="PF19700">
    <property type="entry name" value="DUF6198"/>
    <property type="match status" value="1"/>
</dbReference>
<reference evidence="2 3" key="1">
    <citation type="submission" date="2024-11" db="EMBL/GenBank/DDBJ databases">
        <authorList>
            <person name="Heng Y.C."/>
            <person name="Lim A.C.H."/>
            <person name="Lee J.K.Y."/>
            <person name="Kittelmann S."/>
        </authorList>
    </citation>
    <scope>NUCLEOTIDE SEQUENCE [LARGE SCALE GENOMIC DNA]</scope>
    <source>
        <strain evidence="2 3">WILCCON 0269</strain>
    </source>
</reference>